<reference evidence="1 2" key="1">
    <citation type="journal article" date="2023" name="ACS Omega">
        <title>Identification of the Neoaspergillic Acid Biosynthesis Gene Cluster by Establishing an In Vitro CRISPR-Ribonucleoprotein Genetic System in Aspergillus melleus.</title>
        <authorList>
            <person name="Yuan B."/>
            <person name="Grau M.F."/>
            <person name="Murata R.M."/>
            <person name="Torok T."/>
            <person name="Venkateswaran K."/>
            <person name="Stajich J.E."/>
            <person name="Wang C.C.C."/>
        </authorList>
    </citation>
    <scope>NUCLEOTIDE SEQUENCE [LARGE SCALE GENOMIC DNA]</scope>
    <source>
        <strain evidence="1 2">IMV 1140</strain>
    </source>
</reference>
<dbReference type="EMBL" id="JAOPJF010000058">
    <property type="protein sequence ID" value="KAK1141896.1"/>
    <property type="molecule type" value="Genomic_DNA"/>
</dbReference>
<protein>
    <submittedName>
        <fullName evidence="1">Uncharacterized protein</fullName>
    </submittedName>
</protein>
<keyword evidence="2" id="KW-1185">Reference proteome</keyword>
<proteinExistence type="predicted"/>
<evidence type="ECO:0000313" key="1">
    <source>
        <dbReference type="EMBL" id="KAK1141896.1"/>
    </source>
</evidence>
<organism evidence="1 2">
    <name type="scientific">Aspergillus melleus</name>
    <dbReference type="NCBI Taxonomy" id="138277"/>
    <lineage>
        <taxon>Eukaryota</taxon>
        <taxon>Fungi</taxon>
        <taxon>Dikarya</taxon>
        <taxon>Ascomycota</taxon>
        <taxon>Pezizomycotina</taxon>
        <taxon>Eurotiomycetes</taxon>
        <taxon>Eurotiomycetidae</taxon>
        <taxon>Eurotiales</taxon>
        <taxon>Aspergillaceae</taxon>
        <taxon>Aspergillus</taxon>
        <taxon>Aspergillus subgen. Circumdati</taxon>
    </lineage>
</organism>
<name>A0ACC3AW78_9EURO</name>
<gene>
    <name evidence="1" type="ORF">N8T08_008409</name>
</gene>
<sequence length="439" mass="46804">MTSIQQGSSAPKENAEVDASLDSGPDPSVAPPPPPNGGFAAWMGVFAGFLLFVTTWGFSTAYGAFQQHYQTDLLRDSPSSRLSWVGTVNAFFLISTGAIAGPLFDRGFLVHIMTAGCFLTTLGLMMLSLSHEYYQVLLSQGFCCGIGSGLIYVPALSLVSTSFTTRRGIAVGMVTTGASIGGVIFPVIFIRLQPRIGFPWTVRVMGFIQLACSCIAVPLLAVTTKPKRTSPRQLIHWHALREWHFDAYAIANFLMFMAYFIPLFYVPFFATQALHTSSDLGFYLVAVLNAGSALGRLGSAMLTRRFPPSLILLTSVVASAVLLFGWVGITSLASFVVFCVLFGIFSGVLISANPLLIAHPVVSPSPAMIGTRMGMQWFATSVGVLIGAPIAGVLEGHGGGNGYLGLQVFSAAIMAGGAVFLLVPISAAWRYDRSRKGSR</sequence>
<dbReference type="Proteomes" id="UP001177260">
    <property type="component" value="Unassembled WGS sequence"/>
</dbReference>
<evidence type="ECO:0000313" key="2">
    <source>
        <dbReference type="Proteomes" id="UP001177260"/>
    </source>
</evidence>
<accession>A0ACC3AW78</accession>
<comment type="caution">
    <text evidence="1">The sequence shown here is derived from an EMBL/GenBank/DDBJ whole genome shotgun (WGS) entry which is preliminary data.</text>
</comment>